<dbReference type="Proteomes" id="UP000325313">
    <property type="component" value="Unassembled WGS sequence"/>
</dbReference>
<keyword evidence="5" id="KW-1185">Reference proteome</keyword>
<comment type="caution">
    <text evidence="4">The sequence shown here is derived from an EMBL/GenBank/DDBJ whole genome shotgun (WGS) entry which is preliminary data.</text>
</comment>
<reference evidence="5 6" key="1">
    <citation type="submission" date="2019-05" db="EMBL/GenBank/DDBJ databases">
        <title>Emergence of the Ug99 lineage of the wheat stem rust pathogen through somatic hybridization.</title>
        <authorList>
            <person name="Li F."/>
            <person name="Upadhyaya N.M."/>
            <person name="Sperschneider J."/>
            <person name="Matny O."/>
            <person name="Nguyen-Phuc H."/>
            <person name="Mago R."/>
            <person name="Raley C."/>
            <person name="Miller M.E."/>
            <person name="Silverstein K.A.T."/>
            <person name="Henningsen E."/>
            <person name="Hirsch C.D."/>
            <person name="Visser B."/>
            <person name="Pretorius Z.A."/>
            <person name="Steffenson B.J."/>
            <person name="Schwessinger B."/>
            <person name="Dodds P.N."/>
            <person name="Figueroa M."/>
        </authorList>
    </citation>
    <scope>NUCLEOTIDE SEQUENCE [LARGE SCALE GENOMIC DNA]</scope>
    <source>
        <strain evidence="3">21-0</strain>
        <strain evidence="4 6">Ug99</strain>
    </source>
</reference>
<organism evidence="4 6">
    <name type="scientific">Puccinia graminis f. sp. tritici</name>
    <dbReference type="NCBI Taxonomy" id="56615"/>
    <lineage>
        <taxon>Eukaryota</taxon>
        <taxon>Fungi</taxon>
        <taxon>Dikarya</taxon>
        <taxon>Basidiomycota</taxon>
        <taxon>Pucciniomycotina</taxon>
        <taxon>Pucciniomycetes</taxon>
        <taxon>Pucciniales</taxon>
        <taxon>Pucciniaceae</taxon>
        <taxon>Puccinia</taxon>
    </lineage>
</organism>
<accession>A0A5B0NSW8</accession>
<evidence type="ECO:0000313" key="3">
    <source>
        <dbReference type="EMBL" id="KAA1084270.1"/>
    </source>
</evidence>
<keyword evidence="2" id="KW-0732">Signal</keyword>
<dbReference type="Proteomes" id="UP000324748">
    <property type="component" value="Unassembled WGS sequence"/>
</dbReference>
<evidence type="ECO:0000313" key="4">
    <source>
        <dbReference type="EMBL" id="KAA1092345.1"/>
    </source>
</evidence>
<gene>
    <name evidence="3" type="ORF">PGT21_022891</name>
    <name evidence="4" type="ORF">PGTUg99_021683</name>
</gene>
<protein>
    <submittedName>
        <fullName evidence="4">Uncharacterized protein</fullName>
    </submittedName>
</protein>
<feature type="chain" id="PRO_5036366291" evidence="2">
    <location>
        <begin position="28"/>
        <end position="154"/>
    </location>
</feature>
<proteinExistence type="predicted"/>
<sequence>MLTCSSIPSVIAFFCLFSSYHYHNVHGLEPPSFYGQATKIITNEKEPNIMKDGTECRGAVSTVDGSQFKHSTPVSHNHSPLDAGDPLLSLPNQPVRRVNPASDESLKGNSRSTLKGNPTSPGNSKDSSMPKNQHQSKPSSDLPEEIRCARRIVV</sequence>
<evidence type="ECO:0000313" key="6">
    <source>
        <dbReference type="Proteomes" id="UP000325313"/>
    </source>
</evidence>
<feature type="compositionally biased region" description="Polar residues" evidence="1">
    <location>
        <begin position="63"/>
        <end position="78"/>
    </location>
</feature>
<feature type="signal peptide" evidence="2">
    <location>
        <begin position="1"/>
        <end position="27"/>
    </location>
</feature>
<name>A0A5B0NSW8_PUCGR</name>
<feature type="compositionally biased region" description="Polar residues" evidence="1">
    <location>
        <begin position="107"/>
        <end position="139"/>
    </location>
</feature>
<evidence type="ECO:0000256" key="2">
    <source>
        <dbReference type="SAM" id="SignalP"/>
    </source>
</evidence>
<feature type="region of interest" description="Disordered" evidence="1">
    <location>
        <begin position="60"/>
        <end position="154"/>
    </location>
</feature>
<dbReference type="EMBL" id="VSWC01000118">
    <property type="protein sequence ID" value="KAA1084270.1"/>
    <property type="molecule type" value="Genomic_DNA"/>
</dbReference>
<evidence type="ECO:0000256" key="1">
    <source>
        <dbReference type="SAM" id="MobiDB-lite"/>
    </source>
</evidence>
<dbReference type="EMBL" id="VDEP01000376">
    <property type="protein sequence ID" value="KAA1092345.1"/>
    <property type="molecule type" value="Genomic_DNA"/>
</dbReference>
<evidence type="ECO:0000313" key="5">
    <source>
        <dbReference type="Proteomes" id="UP000324748"/>
    </source>
</evidence>
<dbReference type="AlphaFoldDB" id="A0A5B0NSW8"/>